<name>A0A6J8CPW8_MYTCO</name>
<proteinExistence type="predicted"/>
<protein>
    <submittedName>
        <fullName evidence="1">Uncharacterized protein</fullName>
    </submittedName>
</protein>
<dbReference type="Gene3D" id="3.60.10.10">
    <property type="entry name" value="Endonuclease/exonuclease/phosphatase"/>
    <property type="match status" value="1"/>
</dbReference>
<accession>A0A6J8CPW8</accession>
<organism evidence="1 2">
    <name type="scientific">Mytilus coruscus</name>
    <name type="common">Sea mussel</name>
    <dbReference type="NCBI Taxonomy" id="42192"/>
    <lineage>
        <taxon>Eukaryota</taxon>
        <taxon>Metazoa</taxon>
        <taxon>Spiralia</taxon>
        <taxon>Lophotrochozoa</taxon>
        <taxon>Mollusca</taxon>
        <taxon>Bivalvia</taxon>
        <taxon>Autobranchia</taxon>
        <taxon>Pteriomorphia</taxon>
        <taxon>Mytilida</taxon>
        <taxon>Mytiloidea</taxon>
        <taxon>Mytilidae</taxon>
        <taxon>Mytilinae</taxon>
        <taxon>Mytilus</taxon>
    </lineage>
</organism>
<dbReference type="OrthoDB" id="6087253at2759"/>
<dbReference type="InterPro" id="IPR036691">
    <property type="entry name" value="Endo/exonu/phosph_ase_sf"/>
</dbReference>
<dbReference type="EMBL" id="CACVKT020005775">
    <property type="protein sequence ID" value="CAC5397811.1"/>
    <property type="molecule type" value="Genomic_DNA"/>
</dbReference>
<sequence length="367" mass="42436">MVTKGEKSGDPMPEVDDKCVCPTMAIFIWKFSEYCIKELRTLLIIAVAHLRREQTSDSNYKYKEEQETKLNMGRDTDKLKIISMNASGRKGRQYQNYRKSYLNDIIGDNEPDILFLPGDDPDMSSPVLKDYRQTQVHHNHETVLLYDTKRLQLKTPNWYNIIPSLVVPGIAQGKLMYPLVDILAPKPTQHVVKQFHCISWHWELTQTTSQERYQFAFRYLWLAQYLGWISGVEILIGGDFDLPIQQIQKLLAEHNTLVQKQVEDIKPFFREMGYMDEMTDNVNRPGRRLRQLKLHQCKSVAGINQETDYFVASKEMQLCKTEMMTASTLPGRCATLTVTKPATQSYCPLPTKTEMCIPPRPPRHNGG</sequence>
<dbReference type="Proteomes" id="UP000507470">
    <property type="component" value="Unassembled WGS sequence"/>
</dbReference>
<dbReference type="AlphaFoldDB" id="A0A6J8CPW8"/>
<evidence type="ECO:0000313" key="2">
    <source>
        <dbReference type="Proteomes" id="UP000507470"/>
    </source>
</evidence>
<gene>
    <name evidence="1" type="ORF">MCOR_32224</name>
</gene>
<evidence type="ECO:0000313" key="1">
    <source>
        <dbReference type="EMBL" id="CAC5397811.1"/>
    </source>
</evidence>
<keyword evidence="2" id="KW-1185">Reference proteome</keyword>
<dbReference type="SUPFAM" id="SSF56219">
    <property type="entry name" value="DNase I-like"/>
    <property type="match status" value="1"/>
</dbReference>
<reference evidence="1 2" key="1">
    <citation type="submission" date="2020-06" db="EMBL/GenBank/DDBJ databases">
        <authorList>
            <person name="Li R."/>
            <person name="Bekaert M."/>
        </authorList>
    </citation>
    <scope>NUCLEOTIDE SEQUENCE [LARGE SCALE GENOMIC DNA]</scope>
    <source>
        <strain evidence="2">wild</strain>
    </source>
</reference>